<dbReference type="EMBL" id="JANJYI010000003">
    <property type="protein sequence ID" value="KAK2655054.1"/>
    <property type="molecule type" value="Genomic_DNA"/>
</dbReference>
<feature type="region of interest" description="Disordered" evidence="1">
    <location>
        <begin position="1"/>
        <end position="36"/>
    </location>
</feature>
<evidence type="ECO:0000313" key="2">
    <source>
        <dbReference type="EMBL" id="KAK2655054.1"/>
    </source>
</evidence>
<organism evidence="2 3">
    <name type="scientific">Dipteronia dyeriana</name>
    <dbReference type="NCBI Taxonomy" id="168575"/>
    <lineage>
        <taxon>Eukaryota</taxon>
        <taxon>Viridiplantae</taxon>
        <taxon>Streptophyta</taxon>
        <taxon>Embryophyta</taxon>
        <taxon>Tracheophyta</taxon>
        <taxon>Spermatophyta</taxon>
        <taxon>Magnoliopsida</taxon>
        <taxon>eudicotyledons</taxon>
        <taxon>Gunneridae</taxon>
        <taxon>Pentapetalae</taxon>
        <taxon>rosids</taxon>
        <taxon>malvids</taxon>
        <taxon>Sapindales</taxon>
        <taxon>Sapindaceae</taxon>
        <taxon>Hippocastanoideae</taxon>
        <taxon>Acereae</taxon>
        <taxon>Dipteronia</taxon>
    </lineage>
</organism>
<feature type="region of interest" description="Disordered" evidence="1">
    <location>
        <begin position="241"/>
        <end position="276"/>
    </location>
</feature>
<evidence type="ECO:0000256" key="1">
    <source>
        <dbReference type="SAM" id="MobiDB-lite"/>
    </source>
</evidence>
<dbReference type="InterPro" id="IPR053098">
    <property type="entry name" value="Petuviruses_polyprotein"/>
</dbReference>
<dbReference type="PANTHER" id="PTHR48435:SF1">
    <property type="entry name" value="POLYPROTEIN"/>
    <property type="match status" value="1"/>
</dbReference>
<dbReference type="AlphaFoldDB" id="A0AAD9X8X9"/>
<dbReference type="PANTHER" id="PTHR48435">
    <property type="entry name" value="POLYPROTEIN"/>
    <property type="match status" value="1"/>
</dbReference>
<gene>
    <name evidence="2" type="ORF">Ddye_008106</name>
</gene>
<accession>A0AAD9X8X9</accession>
<proteinExistence type="predicted"/>
<dbReference type="Proteomes" id="UP001280121">
    <property type="component" value="Unassembled WGS sequence"/>
</dbReference>
<name>A0AAD9X8X9_9ROSI</name>
<sequence length="298" mass="34037">MDTSESSGETSEEPDPMVDVPPEHGPRTRNPPLKRTNGSWFNFDDLAPRQWRKRMSEMSVLLDLQIAKDWYQALGEYRQLQLVRCGSVSLAMGIVFREFLRDASQLHKQTRQEFFEMRCCSLDKRDIDYHYRRMSFRYHELGGINDETLRQVYLNSLPTELQGELQRIIELSGKGLRDISLGEIGIQEGHYVKQCSNKRAKSAKLIQQLRQVVDEIPSDADIESIFSEQEDVNRLTSFMIQDSDDSSTPSESTGYTDPDSPSEAYQATDNGSSGPQVQIQVLTAKYSKSVPVIAYFDT</sequence>
<feature type="compositionally biased region" description="Polar residues" evidence="1">
    <location>
        <begin position="263"/>
        <end position="276"/>
    </location>
</feature>
<comment type="caution">
    <text evidence="2">The sequence shown here is derived from an EMBL/GenBank/DDBJ whole genome shotgun (WGS) entry which is preliminary data.</text>
</comment>
<reference evidence="2" key="1">
    <citation type="journal article" date="2023" name="Plant J.">
        <title>Genome sequences and population genomics provide insights into the demographic history, inbreeding, and mutation load of two 'living fossil' tree species of Dipteronia.</title>
        <authorList>
            <person name="Feng Y."/>
            <person name="Comes H.P."/>
            <person name="Chen J."/>
            <person name="Zhu S."/>
            <person name="Lu R."/>
            <person name="Zhang X."/>
            <person name="Li P."/>
            <person name="Qiu J."/>
            <person name="Olsen K.M."/>
            <person name="Qiu Y."/>
        </authorList>
    </citation>
    <scope>NUCLEOTIDE SEQUENCE</scope>
    <source>
        <strain evidence="2">KIB01</strain>
    </source>
</reference>
<keyword evidence="3" id="KW-1185">Reference proteome</keyword>
<evidence type="ECO:0000313" key="3">
    <source>
        <dbReference type="Proteomes" id="UP001280121"/>
    </source>
</evidence>
<protein>
    <submittedName>
        <fullName evidence="2">Uncharacterized protein</fullName>
    </submittedName>
</protein>